<feature type="region of interest" description="Disordered" evidence="1">
    <location>
        <begin position="391"/>
        <end position="422"/>
    </location>
</feature>
<evidence type="ECO:0000256" key="1">
    <source>
        <dbReference type="SAM" id="MobiDB-lite"/>
    </source>
</evidence>
<feature type="compositionally biased region" description="Polar residues" evidence="1">
    <location>
        <begin position="141"/>
        <end position="158"/>
    </location>
</feature>
<dbReference type="EMBL" id="QNGE01004263">
    <property type="protein sequence ID" value="KAA3673064.1"/>
    <property type="molecule type" value="Genomic_DNA"/>
</dbReference>
<gene>
    <name evidence="2" type="ORF">DEA37_0005088</name>
</gene>
<dbReference type="AlphaFoldDB" id="A0A5J4NBU1"/>
<reference evidence="2 3" key="1">
    <citation type="journal article" date="2019" name="Gigascience">
        <title>Whole-genome sequence of the oriental lung fluke Paragonimus westermani.</title>
        <authorList>
            <person name="Oey H."/>
            <person name="Zakrzewski M."/>
            <person name="Narain K."/>
            <person name="Devi K.R."/>
            <person name="Agatsuma T."/>
            <person name="Nawaratna S."/>
            <person name="Gobert G.N."/>
            <person name="Jones M.K."/>
            <person name="Ragan M.A."/>
            <person name="McManus D.P."/>
            <person name="Krause L."/>
        </authorList>
    </citation>
    <scope>NUCLEOTIDE SEQUENCE [LARGE SCALE GENOMIC DNA]</scope>
    <source>
        <strain evidence="2 3">IND2009</strain>
    </source>
</reference>
<feature type="region of interest" description="Disordered" evidence="1">
    <location>
        <begin position="444"/>
        <end position="485"/>
    </location>
</feature>
<comment type="caution">
    <text evidence="2">The sequence shown here is derived from an EMBL/GenBank/DDBJ whole genome shotgun (WGS) entry which is preliminary data.</text>
</comment>
<feature type="region of interest" description="Disordered" evidence="1">
    <location>
        <begin position="90"/>
        <end position="177"/>
    </location>
</feature>
<accession>A0A5J4NBU1</accession>
<name>A0A5J4NBU1_9TREM</name>
<evidence type="ECO:0000313" key="3">
    <source>
        <dbReference type="Proteomes" id="UP000324629"/>
    </source>
</evidence>
<proteinExistence type="predicted"/>
<sequence>MFEPKQTLRRNSCPGRLTGLNCKRFALFSSSSAIRSNQMLPVDSIPRHRTETSVTSNLSKQTSADLCSYFCRELSERLAVQYSACQKHTSEGVSLERSKGDDQTDIPGQDEEVESSGVSKPDSIQAAEQTKNNIKYHEASRTISCSPTSNRRFNTVNRPQDRYSPHPGSPSFKPTHLHNQSELGAVSVPNGRQNGRVAALVKRLEELSTLQPTVPVGNPMQPPQNKISKATSYFTGYSRSLDRFGSTKKFECHHNRPVSPDKCCNDLQTDNVGCITQQHTTETYSKLPSLKSPKTFSKLTTDPQGNNRKLGDLKVMVAPPEHPIFTTILQLKPQSEAPLAVTETTPYPITRLKVHPLPAAPLFNQYEYQSTPFTQTTCPLSSCIGKKWSPGDHLSTHPHTSGSKMDQTKHLKRQPSASSNEQSLLDGMIEQEQSELVARLLKKTEVANPDVTTEDSDLHRDLEATVTQNTESNSRLTRCPRLHRE</sequence>
<dbReference type="Proteomes" id="UP000324629">
    <property type="component" value="Unassembled WGS sequence"/>
</dbReference>
<evidence type="ECO:0000313" key="2">
    <source>
        <dbReference type="EMBL" id="KAA3673064.1"/>
    </source>
</evidence>
<organism evidence="2 3">
    <name type="scientific">Paragonimus westermani</name>
    <dbReference type="NCBI Taxonomy" id="34504"/>
    <lineage>
        <taxon>Eukaryota</taxon>
        <taxon>Metazoa</taxon>
        <taxon>Spiralia</taxon>
        <taxon>Lophotrochozoa</taxon>
        <taxon>Platyhelminthes</taxon>
        <taxon>Trematoda</taxon>
        <taxon>Digenea</taxon>
        <taxon>Plagiorchiida</taxon>
        <taxon>Troglotremata</taxon>
        <taxon>Troglotrematidae</taxon>
        <taxon>Paragonimus</taxon>
    </lineage>
</organism>
<protein>
    <submittedName>
        <fullName evidence="2">Uncharacterized protein</fullName>
    </submittedName>
</protein>
<feature type="compositionally biased region" description="Basic and acidic residues" evidence="1">
    <location>
        <begin position="90"/>
        <end position="102"/>
    </location>
</feature>
<keyword evidence="3" id="KW-1185">Reference proteome</keyword>
<feature type="compositionally biased region" description="Polar residues" evidence="1">
    <location>
        <begin position="465"/>
        <end position="476"/>
    </location>
</feature>